<dbReference type="EMBL" id="LASV01000170">
    <property type="protein sequence ID" value="KKA21765.1"/>
    <property type="molecule type" value="Genomic_DNA"/>
</dbReference>
<accession>A0A0F4YUJ5</accession>
<feature type="transmembrane region" description="Helical" evidence="9">
    <location>
        <begin position="168"/>
        <end position="185"/>
    </location>
</feature>
<dbReference type="InterPro" id="IPR036259">
    <property type="entry name" value="MFS_trans_sf"/>
</dbReference>
<dbReference type="FunFam" id="3.30.470.10:FF:000004">
    <property type="entry name" value="Branched-chain-amino-acid aminotransferase"/>
    <property type="match status" value="1"/>
</dbReference>
<feature type="transmembrane region" description="Helical" evidence="9">
    <location>
        <begin position="298"/>
        <end position="314"/>
    </location>
</feature>
<dbReference type="AlphaFoldDB" id="A0A0F4YUJ5"/>
<dbReference type="GO" id="GO:0009081">
    <property type="term" value="P:branched-chain amino acid metabolic process"/>
    <property type="evidence" value="ECO:0007669"/>
    <property type="project" value="InterPro"/>
</dbReference>
<dbReference type="InterPro" id="IPR005786">
    <property type="entry name" value="B_amino_transII"/>
</dbReference>
<dbReference type="PANTHER" id="PTHR42825:SF2">
    <property type="entry name" value="BRANCHED-CHAIN-AMINO-ACID AMINOTRANSFERASE 3, CHLOROPLASTIC-RELATED"/>
    <property type="match status" value="1"/>
</dbReference>
<evidence type="ECO:0000256" key="2">
    <source>
        <dbReference type="ARBA" id="ARBA00004141"/>
    </source>
</evidence>
<evidence type="ECO:0000256" key="7">
    <source>
        <dbReference type="ARBA" id="ARBA00022898"/>
    </source>
</evidence>
<dbReference type="FunFam" id="3.20.10.10:FF:000010">
    <property type="entry name" value="Branched-chain amino acid aminotransferase"/>
    <property type="match status" value="1"/>
</dbReference>
<dbReference type="InterPro" id="IPR043132">
    <property type="entry name" value="BCAT-like_C"/>
</dbReference>
<feature type="transmembrane region" description="Helical" evidence="9">
    <location>
        <begin position="407"/>
        <end position="432"/>
    </location>
</feature>
<dbReference type="InterPro" id="IPR011701">
    <property type="entry name" value="MFS"/>
</dbReference>
<keyword evidence="6 11" id="KW-0808">Transferase</keyword>
<keyword evidence="12" id="KW-1185">Reference proteome</keyword>
<feature type="transmembrane region" description="Helical" evidence="9">
    <location>
        <begin position="139"/>
        <end position="162"/>
    </location>
</feature>
<comment type="subcellular location">
    <subcellularLocation>
        <location evidence="2">Membrane</location>
        <topology evidence="2">Multi-pass membrane protein</topology>
    </subcellularLocation>
</comment>
<dbReference type="GO" id="GO:0022857">
    <property type="term" value="F:transmembrane transporter activity"/>
    <property type="evidence" value="ECO:0007669"/>
    <property type="project" value="InterPro"/>
</dbReference>
<feature type="transmembrane region" description="Helical" evidence="9">
    <location>
        <begin position="351"/>
        <end position="375"/>
    </location>
</feature>
<dbReference type="NCBIfam" id="NF009897">
    <property type="entry name" value="PRK13357.1"/>
    <property type="match status" value="1"/>
</dbReference>
<feature type="domain" description="Major facilitator superfamily (MFS) profile" evidence="10">
    <location>
        <begin position="73"/>
        <end position="500"/>
    </location>
</feature>
<feature type="transmembrane region" description="Helical" evidence="9">
    <location>
        <begin position="444"/>
        <end position="467"/>
    </location>
</feature>
<dbReference type="RefSeq" id="XP_013328377.1">
    <property type="nucleotide sequence ID" value="XM_013472923.1"/>
</dbReference>
<keyword evidence="9" id="KW-1133">Transmembrane helix</keyword>
<dbReference type="OrthoDB" id="409992at2759"/>
<dbReference type="STRING" id="1408163.A0A0F4YUJ5"/>
<dbReference type="Gene3D" id="1.20.1250.20">
    <property type="entry name" value="MFS general substrate transporter like domains"/>
    <property type="match status" value="2"/>
</dbReference>
<dbReference type="InterPro" id="IPR020846">
    <property type="entry name" value="MFS_dom"/>
</dbReference>
<name>A0A0F4YUJ5_RASE3</name>
<protein>
    <submittedName>
        <fullName evidence="11">Branched-chain amino acid aminotransferase</fullName>
    </submittedName>
</protein>
<dbReference type="PANTHER" id="PTHR42825">
    <property type="entry name" value="AMINO ACID AMINOTRANSFERASE"/>
    <property type="match status" value="1"/>
</dbReference>
<comment type="cofactor">
    <cofactor evidence="1">
        <name>pyridoxal 5'-phosphate</name>
        <dbReference type="ChEBI" id="CHEBI:597326"/>
    </cofactor>
</comment>
<proteinExistence type="inferred from homology"/>
<evidence type="ECO:0000256" key="5">
    <source>
        <dbReference type="ARBA" id="ARBA00022576"/>
    </source>
</evidence>
<dbReference type="SUPFAM" id="SSF103473">
    <property type="entry name" value="MFS general substrate transporter"/>
    <property type="match status" value="1"/>
</dbReference>
<reference evidence="11 12" key="1">
    <citation type="submission" date="2015-04" db="EMBL/GenBank/DDBJ databases">
        <authorList>
            <person name="Heijne W.H."/>
            <person name="Fedorova N.D."/>
            <person name="Nierman W.C."/>
            <person name="Vollebregt A.W."/>
            <person name="Zhao Z."/>
            <person name="Wu L."/>
            <person name="Kumar M."/>
            <person name="Stam H."/>
            <person name="van den Berg M.A."/>
            <person name="Pel H.J."/>
        </authorList>
    </citation>
    <scope>NUCLEOTIDE SEQUENCE [LARGE SCALE GENOMIC DNA]</scope>
    <source>
        <strain evidence="11 12">CBS 393.64</strain>
    </source>
</reference>
<evidence type="ECO:0000256" key="4">
    <source>
        <dbReference type="ARBA" id="ARBA00009320"/>
    </source>
</evidence>
<dbReference type="InterPro" id="IPR043131">
    <property type="entry name" value="BCAT-like_N"/>
</dbReference>
<sequence>MRSPSFTLFRDNATPNTSQESMKRIIAVDQRPASPENEVERGHHENALELDDRRTSTDTVRRVWVANTGDWWMIACFAVLGATISFDAMVVVTILPDLSTVLQGNPTDALWPATCYFLANAVVQRFFVAMSQVLGRRFVLFISVAIFTVGNLLSCIAPLFPVLLVGRAIQGIGAGGMVAIPLAILTDMTALQQRAGYNGIILLVSALGALTGPVAGALFIEHGILWQWIFYITLPLCAILLLGVQMVVRPVEQQLKPKRELLDLDWTGGTLFTASMVSVLLGVTWFGEEDSSHRLQTWVALGAGMVGLLCAMLYEKAGASKPFLSFPMVKKSSMAFTLVCMHSYLNFSPTLAAVFLIPITATALSATAAAGMLTARFGHHRWAMWLGWALNIASAGCMMLMDVHTSAQIYVPIFVAAGLGHGLTVSAMHAAIQQLADAPHVQDATIIASFLSTLGMCAGIVMTGATFRNRLTHNLVALDVPREMIDARTAEVFLLGPTNTTIPAVQQVQYESGVLDDFLKIVKTINSSIITIATEDYISKFVAGIGGPSPQAIDNNCQIEERNANAVIVFASFQCCLHSSRIVPIAAVSVRRTPLFRSLTTCLSMAPFPPPPVDTIDWNNVGFKVREVNGHVESHFSYSSGGTWSEPRFVASPHIPLHGMAPGLNYGQQAYEGLKAFRHPDGRIAIFRPDRNAARMRRSAEFVSIPPVPEELFVRCVRLAVAANAEFVPPHESGAAMYIRPLVFGSSAQLGLSPPDEYTFVVFVMPTGVYHGVHAVDALILEDFDRAAPEGTGSAKVGGNYAPVLRHSEKARREGFGITLHLDSKTRSEVDEFSTSAFIGVRKTGSNITIVVPDSRNVIDSVTAASVCDIASNVFGYSVEKRRIAYDEIREFAEVMAAGTAAALVPIRSITMRSRNDRFTFDCGGEDGAGGEVFSKLLTTLRGIQNGTIEDRFGWLVEVEPPPEGWVDAGGRVDATVTNVP</sequence>
<dbReference type="Pfam" id="PF07690">
    <property type="entry name" value="MFS_1"/>
    <property type="match status" value="1"/>
</dbReference>
<dbReference type="InterPro" id="IPR036038">
    <property type="entry name" value="Aminotransferase-like"/>
</dbReference>
<evidence type="ECO:0000256" key="3">
    <source>
        <dbReference type="ARBA" id="ARBA00005179"/>
    </source>
</evidence>
<evidence type="ECO:0000256" key="6">
    <source>
        <dbReference type="ARBA" id="ARBA00022679"/>
    </source>
</evidence>
<gene>
    <name evidence="11" type="ORF">T310_4214</name>
</gene>
<dbReference type="GeneID" id="25316562"/>
<dbReference type="NCBIfam" id="TIGR01123">
    <property type="entry name" value="ilvE_II"/>
    <property type="match status" value="1"/>
</dbReference>
<feature type="transmembrane region" description="Helical" evidence="9">
    <location>
        <begin position="226"/>
        <end position="248"/>
    </location>
</feature>
<dbReference type="InterPro" id="IPR001544">
    <property type="entry name" value="Aminotrans_IV"/>
</dbReference>
<dbReference type="SUPFAM" id="SSF56752">
    <property type="entry name" value="D-aminoacid aminotransferase-like PLP-dependent enzymes"/>
    <property type="match status" value="1"/>
</dbReference>
<dbReference type="GO" id="GO:0004084">
    <property type="term" value="F:branched-chain-amino-acid transaminase activity"/>
    <property type="evidence" value="ECO:0007669"/>
    <property type="project" value="InterPro"/>
</dbReference>
<keyword evidence="5 11" id="KW-0032">Aminotransferase</keyword>
<keyword evidence="7" id="KW-0663">Pyridoxal phosphate</keyword>
<feature type="transmembrane region" description="Helical" evidence="9">
    <location>
        <begin position="197"/>
        <end position="220"/>
    </location>
</feature>
<dbReference type="CDD" id="cd01557">
    <property type="entry name" value="BCAT_beta_family"/>
    <property type="match status" value="1"/>
</dbReference>
<feature type="transmembrane region" description="Helical" evidence="9">
    <location>
        <begin position="71"/>
        <end position="94"/>
    </location>
</feature>
<feature type="transmembrane region" description="Helical" evidence="9">
    <location>
        <begin position="109"/>
        <end position="127"/>
    </location>
</feature>
<dbReference type="InterPro" id="IPR033939">
    <property type="entry name" value="BCAT_family"/>
</dbReference>
<keyword evidence="9" id="KW-0472">Membrane</keyword>
<comment type="caution">
    <text evidence="11">The sequence shown here is derived from an EMBL/GenBank/DDBJ whole genome shotgun (WGS) entry which is preliminary data.</text>
</comment>
<comment type="similarity">
    <text evidence="4">Belongs to the class-IV pyridoxal-phosphate-dependent aminotransferase family.</text>
</comment>
<dbReference type="Pfam" id="PF01063">
    <property type="entry name" value="Aminotran_4"/>
    <property type="match status" value="1"/>
</dbReference>
<evidence type="ECO:0000313" key="11">
    <source>
        <dbReference type="EMBL" id="KKA21765.1"/>
    </source>
</evidence>
<comment type="pathway">
    <text evidence="3">Secondary metabolite biosynthesis.</text>
</comment>
<evidence type="ECO:0000256" key="9">
    <source>
        <dbReference type="SAM" id="Phobius"/>
    </source>
</evidence>
<dbReference type="GO" id="GO:0016020">
    <property type="term" value="C:membrane"/>
    <property type="evidence" value="ECO:0007669"/>
    <property type="project" value="UniProtKB-SubCell"/>
</dbReference>
<keyword evidence="9" id="KW-0812">Transmembrane</keyword>
<evidence type="ECO:0000313" key="12">
    <source>
        <dbReference type="Proteomes" id="UP000053958"/>
    </source>
</evidence>
<dbReference type="Gene3D" id="3.30.470.10">
    <property type="match status" value="1"/>
</dbReference>
<organism evidence="11 12">
    <name type="scientific">Rasamsonia emersonii (strain ATCC 16479 / CBS 393.64 / IMI 116815)</name>
    <dbReference type="NCBI Taxonomy" id="1408163"/>
    <lineage>
        <taxon>Eukaryota</taxon>
        <taxon>Fungi</taxon>
        <taxon>Dikarya</taxon>
        <taxon>Ascomycota</taxon>
        <taxon>Pezizomycotina</taxon>
        <taxon>Eurotiomycetes</taxon>
        <taxon>Eurotiomycetidae</taxon>
        <taxon>Eurotiales</taxon>
        <taxon>Trichocomaceae</taxon>
        <taxon>Rasamsonia</taxon>
    </lineage>
</organism>
<dbReference type="Gene3D" id="3.20.10.10">
    <property type="entry name" value="D-amino Acid Aminotransferase, subunit A, domain 2"/>
    <property type="match status" value="1"/>
</dbReference>
<feature type="compositionally biased region" description="Basic and acidic residues" evidence="8">
    <location>
        <begin position="38"/>
        <end position="51"/>
    </location>
</feature>
<evidence type="ECO:0000256" key="1">
    <source>
        <dbReference type="ARBA" id="ARBA00001933"/>
    </source>
</evidence>
<dbReference type="Proteomes" id="UP000053958">
    <property type="component" value="Unassembled WGS sequence"/>
</dbReference>
<feature type="transmembrane region" description="Helical" evidence="9">
    <location>
        <begin position="269"/>
        <end position="286"/>
    </location>
</feature>
<evidence type="ECO:0000256" key="8">
    <source>
        <dbReference type="SAM" id="MobiDB-lite"/>
    </source>
</evidence>
<feature type="region of interest" description="Disordered" evidence="8">
    <location>
        <begin position="30"/>
        <end position="51"/>
    </location>
</feature>
<evidence type="ECO:0000259" key="10">
    <source>
        <dbReference type="PROSITE" id="PS50850"/>
    </source>
</evidence>
<dbReference type="PROSITE" id="PS50850">
    <property type="entry name" value="MFS"/>
    <property type="match status" value="1"/>
</dbReference>